<gene>
    <name evidence="1" type="ORF">KME28_11055</name>
</gene>
<dbReference type="EMBL" id="JAHHHW010000083">
    <property type="protein sequence ID" value="MBW4432245.1"/>
    <property type="molecule type" value="Genomic_DNA"/>
</dbReference>
<name>A0A9E3H8P6_9NOST</name>
<accession>A0A9E3H8P6</accession>
<protein>
    <submittedName>
        <fullName evidence="1">Uncharacterized protein</fullName>
    </submittedName>
</protein>
<sequence>MGRVEAGAYLLREKEKNRGLSVNIAAICSPQKCAGKFDKCFGVASLHVGRIRELGLDVVADKYDHAYIKGLPYKDDNLAEAERLAGLLAKQSRIVWLDTTLY</sequence>
<evidence type="ECO:0000313" key="1">
    <source>
        <dbReference type="EMBL" id="MBW4432245.1"/>
    </source>
</evidence>
<organism evidence="1 2">
    <name type="scientific">Pelatocladus maniniholoensis HA4357-MV3</name>
    <dbReference type="NCBI Taxonomy" id="1117104"/>
    <lineage>
        <taxon>Bacteria</taxon>
        <taxon>Bacillati</taxon>
        <taxon>Cyanobacteriota</taxon>
        <taxon>Cyanophyceae</taxon>
        <taxon>Nostocales</taxon>
        <taxon>Nostocaceae</taxon>
        <taxon>Pelatocladus</taxon>
    </lineage>
</organism>
<evidence type="ECO:0000313" key="2">
    <source>
        <dbReference type="Proteomes" id="UP000813215"/>
    </source>
</evidence>
<reference evidence="1" key="1">
    <citation type="submission" date="2021-05" db="EMBL/GenBank/DDBJ databases">
        <authorList>
            <person name="Pietrasiak N."/>
            <person name="Ward R."/>
            <person name="Stajich J.E."/>
            <person name="Kurbessoian T."/>
        </authorList>
    </citation>
    <scope>NUCLEOTIDE SEQUENCE</scope>
    <source>
        <strain evidence="1">HA4357-MV3</strain>
    </source>
</reference>
<proteinExistence type="predicted"/>
<comment type="caution">
    <text evidence="1">The sequence shown here is derived from an EMBL/GenBank/DDBJ whole genome shotgun (WGS) entry which is preliminary data.</text>
</comment>
<dbReference type="Proteomes" id="UP000813215">
    <property type="component" value="Unassembled WGS sequence"/>
</dbReference>
<reference evidence="1" key="2">
    <citation type="journal article" date="2022" name="Microbiol. Resour. Announc.">
        <title>Metagenome Sequencing to Explore Phylogenomics of Terrestrial Cyanobacteria.</title>
        <authorList>
            <person name="Ward R.D."/>
            <person name="Stajich J.E."/>
            <person name="Johansen J.R."/>
            <person name="Huntemann M."/>
            <person name="Clum A."/>
            <person name="Foster B."/>
            <person name="Foster B."/>
            <person name="Roux S."/>
            <person name="Palaniappan K."/>
            <person name="Varghese N."/>
            <person name="Mukherjee S."/>
            <person name="Reddy T.B.K."/>
            <person name="Daum C."/>
            <person name="Copeland A."/>
            <person name="Chen I.A."/>
            <person name="Ivanova N.N."/>
            <person name="Kyrpides N.C."/>
            <person name="Shapiro N."/>
            <person name="Eloe-Fadrosh E.A."/>
            <person name="Pietrasiak N."/>
        </authorList>
    </citation>
    <scope>NUCLEOTIDE SEQUENCE</scope>
    <source>
        <strain evidence="1">HA4357-MV3</strain>
    </source>
</reference>
<dbReference type="AlphaFoldDB" id="A0A9E3H8P6"/>